<dbReference type="EMBL" id="JAWJWE010000004">
    <property type="protein sequence ID" value="KAK6636017.1"/>
    <property type="molecule type" value="Genomic_DNA"/>
</dbReference>
<evidence type="ECO:0000256" key="1">
    <source>
        <dbReference type="ARBA" id="ARBA00022723"/>
    </source>
</evidence>
<dbReference type="PANTHER" id="PTHR25462">
    <property type="entry name" value="BONUS, ISOFORM C-RELATED"/>
    <property type="match status" value="1"/>
</dbReference>
<dbReference type="CDD" id="cd16576">
    <property type="entry name" value="RING-HC_TRIM9-like_C-I"/>
    <property type="match status" value="1"/>
</dbReference>
<feature type="region of interest" description="Disordered" evidence="5">
    <location>
        <begin position="53"/>
        <end position="76"/>
    </location>
</feature>
<reference evidence="8 11" key="1">
    <citation type="submission" date="2023-10" db="EMBL/GenBank/DDBJ databases">
        <title>Genomes of two closely related lineages of the louse Polyplax serrata with different host specificities.</title>
        <authorList>
            <person name="Martinu J."/>
            <person name="Tarabai H."/>
            <person name="Stefka J."/>
            <person name="Hypsa V."/>
        </authorList>
    </citation>
    <scope>NUCLEOTIDE SEQUENCE [LARGE SCALE GENOMIC DNA]</scope>
    <source>
        <strain evidence="9">98ZLc_SE</strain>
        <strain evidence="8">HR10_N</strain>
    </source>
</reference>
<sequence>MEEELKCPICKQFYNNPVLLPCYHSLCLNCAMHIQVPGSQNCTVSNVSVRENIERDRDESSAASGAGSEPSSADYQEADKLSMLSETDSGVVCNSRPNSYVGTPNTNGILFPPVSTSALSITCPVCQKLVYFDENGAQNLPKYRAMQTIVDKFTEQKNLVLKCQLCEVDPAATATLMCEQCEVLYCDLCRESCHPLRGPLAKHTLVEPLRGRALLRSKTKSKDFQCFEHDEELLSMYCLVCKVPVCPLCLDLRHLSHEVQAINAICKAQKVSVKQLL</sequence>
<dbReference type="InterPro" id="IPR013083">
    <property type="entry name" value="Znf_RING/FYVE/PHD"/>
</dbReference>
<dbReference type="PROSITE" id="PS50089">
    <property type="entry name" value="ZF_RING_2"/>
    <property type="match status" value="1"/>
</dbReference>
<dbReference type="SMART" id="SM00184">
    <property type="entry name" value="RING"/>
    <property type="match status" value="1"/>
</dbReference>
<dbReference type="Pfam" id="PF22586">
    <property type="entry name" value="ANCHR-like_BBOX"/>
    <property type="match status" value="1"/>
</dbReference>
<dbReference type="InterPro" id="IPR001841">
    <property type="entry name" value="Znf_RING"/>
</dbReference>
<dbReference type="Gene3D" id="3.30.40.10">
    <property type="entry name" value="Zinc/RING finger domain, C3HC4 (zinc finger)"/>
    <property type="match status" value="1"/>
</dbReference>
<evidence type="ECO:0000259" key="7">
    <source>
        <dbReference type="PROSITE" id="PS50119"/>
    </source>
</evidence>
<evidence type="ECO:0000256" key="5">
    <source>
        <dbReference type="SAM" id="MobiDB-lite"/>
    </source>
</evidence>
<dbReference type="PROSITE" id="PS00518">
    <property type="entry name" value="ZF_RING_1"/>
    <property type="match status" value="1"/>
</dbReference>
<feature type="compositionally biased region" description="Low complexity" evidence="5">
    <location>
        <begin position="61"/>
        <end position="73"/>
    </location>
</feature>
<feature type="domain" description="B box-type" evidence="7">
    <location>
        <begin position="161"/>
        <end position="208"/>
    </location>
</feature>
<organism evidence="8 11">
    <name type="scientific">Polyplax serrata</name>
    <name type="common">Common mouse louse</name>
    <dbReference type="NCBI Taxonomy" id="468196"/>
    <lineage>
        <taxon>Eukaryota</taxon>
        <taxon>Metazoa</taxon>
        <taxon>Ecdysozoa</taxon>
        <taxon>Arthropoda</taxon>
        <taxon>Hexapoda</taxon>
        <taxon>Insecta</taxon>
        <taxon>Pterygota</taxon>
        <taxon>Neoptera</taxon>
        <taxon>Paraneoptera</taxon>
        <taxon>Psocodea</taxon>
        <taxon>Troctomorpha</taxon>
        <taxon>Phthiraptera</taxon>
        <taxon>Anoplura</taxon>
        <taxon>Polyplacidae</taxon>
        <taxon>Polyplax</taxon>
    </lineage>
</organism>
<evidence type="ECO:0000256" key="2">
    <source>
        <dbReference type="ARBA" id="ARBA00022771"/>
    </source>
</evidence>
<dbReference type="PANTHER" id="PTHR25462:SF306">
    <property type="entry name" value="TRIPARTITE MOTIF CONTAINING 9"/>
    <property type="match status" value="1"/>
</dbReference>
<keyword evidence="2 4" id="KW-0863">Zinc-finger</keyword>
<dbReference type="InterPro" id="IPR047153">
    <property type="entry name" value="TRIM45/56/19-like"/>
</dbReference>
<dbReference type="InterPro" id="IPR000315">
    <property type="entry name" value="Znf_B-box"/>
</dbReference>
<evidence type="ECO:0000313" key="11">
    <source>
        <dbReference type="Proteomes" id="UP001372834"/>
    </source>
</evidence>
<dbReference type="Gene3D" id="3.30.160.60">
    <property type="entry name" value="Classic Zinc Finger"/>
    <property type="match status" value="1"/>
</dbReference>
<keyword evidence="10" id="KW-1185">Reference proteome</keyword>
<evidence type="ECO:0000259" key="6">
    <source>
        <dbReference type="PROSITE" id="PS50089"/>
    </source>
</evidence>
<feature type="domain" description="RING-type" evidence="6">
    <location>
        <begin position="7"/>
        <end position="46"/>
    </location>
</feature>
<dbReference type="CDD" id="cd19803">
    <property type="entry name" value="Bbox1_TRIM9-like_C-I"/>
    <property type="match status" value="1"/>
</dbReference>
<feature type="domain" description="B box-type" evidence="7">
    <location>
        <begin position="221"/>
        <end position="262"/>
    </location>
</feature>
<comment type="caution">
    <text evidence="8">The sequence shown here is derived from an EMBL/GenBank/DDBJ whole genome shotgun (WGS) entry which is preliminary data.</text>
</comment>
<dbReference type="InterPro" id="IPR027370">
    <property type="entry name" value="Znf-RING_euk"/>
</dbReference>
<keyword evidence="1" id="KW-0479">Metal-binding</keyword>
<dbReference type="Proteomes" id="UP001372834">
    <property type="component" value="Unassembled WGS sequence"/>
</dbReference>
<evidence type="ECO:0000313" key="10">
    <source>
        <dbReference type="Proteomes" id="UP001359485"/>
    </source>
</evidence>
<keyword evidence="3" id="KW-0862">Zinc</keyword>
<dbReference type="SUPFAM" id="SSF57845">
    <property type="entry name" value="B-box zinc-binding domain"/>
    <property type="match status" value="1"/>
</dbReference>
<evidence type="ECO:0000313" key="8">
    <source>
        <dbReference type="EMBL" id="KAK6636017.1"/>
    </source>
</evidence>
<evidence type="ECO:0000256" key="3">
    <source>
        <dbReference type="ARBA" id="ARBA00022833"/>
    </source>
</evidence>
<dbReference type="GO" id="GO:0008270">
    <property type="term" value="F:zinc ion binding"/>
    <property type="evidence" value="ECO:0007669"/>
    <property type="project" value="UniProtKB-KW"/>
</dbReference>
<dbReference type="AlphaFoldDB" id="A0AAN8PJK6"/>
<evidence type="ECO:0000313" key="9">
    <source>
        <dbReference type="EMBL" id="KAK6640187.1"/>
    </source>
</evidence>
<dbReference type="Pfam" id="PF13445">
    <property type="entry name" value="zf-RING_UBOX"/>
    <property type="match status" value="1"/>
</dbReference>
<dbReference type="Gene3D" id="4.10.830.40">
    <property type="match status" value="1"/>
</dbReference>
<dbReference type="EMBL" id="JAWJWF010000001">
    <property type="protein sequence ID" value="KAK6640187.1"/>
    <property type="molecule type" value="Genomic_DNA"/>
</dbReference>
<proteinExistence type="predicted"/>
<dbReference type="PROSITE" id="PS50119">
    <property type="entry name" value="ZF_BBOX"/>
    <property type="match status" value="2"/>
</dbReference>
<dbReference type="SUPFAM" id="SSF57850">
    <property type="entry name" value="RING/U-box"/>
    <property type="match status" value="1"/>
</dbReference>
<dbReference type="Pfam" id="PF00643">
    <property type="entry name" value="zf-B_box"/>
    <property type="match status" value="1"/>
</dbReference>
<dbReference type="GO" id="GO:0061630">
    <property type="term" value="F:ubiquitin protein ligase activity"/>
    <property type="evidence" value="ECO:0007669"/>
    <property type="project" value="TreeGrafter"/>
</dbReference>
<evidence type="ECO:0008006" key="12">
    <source>
        <dbReference type="Google" id="ProtNLM"/>
    </source>
</evidence>
<dbReference type="SMART" id="SM00336">
    <property type="entry name" value="BBOX"/>
    <property type="match status" value="2"/>
</dbReference>
<dbReference type="Proteomes" id="UP001359485">
    <property type="component" value="Unassembled WGS sequence"/>
</dbReference>
<name>A0AAN8PJK6_POLSC</name>
<evidence type="ECO:0000256" key="4">
    <source>
        <dbReference type="PROSITE-ProRule" id="PRU00024"/>
    </source>
</evidence>
<protein>
    <recommendedName>
        <fullName evidence="12">E3 ubiquitin-protein ligase TRIM9</fullName>
    </recommendedName>
</protein>
<dbReference type="InterPro" id="IPR017907">
    <property type="entry name" value="Znf_RING_CS"/>
</dbReference>
<gene>
    <name evidence="8" type="ORF">RUM43_009669</name>
    <name evidence="9" type="ORF">RUM44_011873</name>
</gene>
<accession>A0AAN8PJK6</accession>